<dbReference type="InterPro" id="IPR002816">
    <property type="entry name" value="TraB/PrgY/GumN_fam"/>
</dbReference>
<feature type="signal peptide" evidence="13">
    <location>
        <begin position="1"/>
        <end position="18"/>
    </location>
</feature>
<name>A0A1C4ERD1_9BACT</name>
<evidence type="ECO:0000313" key="15">
    <source>
        <dbReference type="Proteomes" id="UP000242818"/>
    </source>
</evidence>
<sequence length="285" mass="31664">MIKYNLIAFLLFTLPAFSQQQENNALLWKISGHGLSQPSYLFGTMHVLCQEDLNLSPAVMHALDSTQALYLELKMDDPAMVGEMQQHLLGGEGYSLKKLFTPGDFALTAAYFKDSLHTSLDAYEKFKLFTPTAVLTMHLLPCKTQGSLEMALMNYVKPKGHPVLGLETVAEEMSTIDEVPDSVQLSGILEVVRDPAKARANFARLRTAYLAQRLDSMMAIAQENKADAAALQLLTIKRNQHWMPVIEKAMHAQPVFIACGAYHLLTPHGLLALLRNDGYTLTPVF</sequence>
<keyword evidence="5" id="KW-0812">Transmembrane</keyword>
<accession>A0A1C4ERD1</accession>
<evidence type="ECO:0008006" key="16">
    <source>
        <dbReference type="Google" id="ProtNLM"/>
    </source>
</evidence>
<evidence type="ECO:0000256" key="7">
    <source>
        <dbReference type="ARBA" id="ARBA00022729"/>
    </source>
</evidence>
<keyword evidence="9" id="KW-1133">Transmembrane helix</keyword>
<dbReference type="OrthoDB" id="9798714at2"/>
<keyword evidence="8" id="KW-0378">Hydrolase</keyword>
<comment type="cofactor">
    <cofactor evidence="1">
        <name>Mn(2+)</name>
        <dbReference type="ChEBI" id="CHEBI:29035"/>
    </cofactor>
</comment>
<organism evidence="14 15">
    <name type="scientific">Chitinophaga costaii</name>
    <dbReference type="NCBI Taxonomy" id="1335309"/>
    <lineage>
        <taxon>Bacteria</taxon>
        <taxon>Pseudomonadati</taxon>
        <taxon>Bacteroidota</taxon>
        <taxon>Chitinophagia</taxon>
        <taxon>Chitinophagales</taxon>
        <taxon>Chitinophagaceae</taxon>
        <taxon>Chitinophaga</taxon>
    </lineage>
</organism>
<dbReference type="GO" id="GO:0030178">
    <property type="term" value="P:negative regulation of Wnt signaling pathway"/>
    <property type="evidence" value="ECO:0007669"/>
    <property type="project" value="InterPro"/>
</dbReference>
<evidence type="ECO:0000313" key="14">
    <source>
        <dbReference type="EMBL" id="SCC46139.1"/>
    </source>
</evidence>
<evidence type="ECO:0000256" key="1">
    <source>
        <dbReference type="ARBA" id="ARBA00001936"/>
    </source>
</evidence>
<proteinExistence type="predicted"/>
<evidence type="ECO:0000256" key="5">
    <source>
        <dbReference type="ARBA" id="ARBA00022692"/>
    </source>
</evidence>
<dbReference type="InterPro" id="IPR040230">
    <property type="entry name" value="TIKI1/2-like"/>
</dbReference>
<evidence type="ECO:0000256" key="10">
    <source>
        <dbReference type="ARBA" id="ARBA00023049"/>
    </source>
</evidence>
<evidence type="ECO:0000256" key="8">
    <source>
        <dbReference type="ARBA" id="ARBA00022801"/>
    </source>
</evidence>
<comment type="subcellular location">
    <subcellularLocation>
        <location evidence="3">Membrane</location>
        <topology evidence="3">Single-pass type I membrane protein</topology>
    </subcellularLocation>
</comment>
<dbReference type="STRING" id="1335309.GA0116948_109139"/>
<dbReference type="EMBL" id="FMAR01000009">
    <property type="protein sequence ID" value="SCC46139.1"/>
    <property type="molecule type" value="Genomic_DNA"/>
</dbReference>
<dbReference type="RefSeq" id="WP_089713178.1">
    <property type="nucleotide sequence ID" value="NZ_FMAR01000009.1"/>
</dbReference>
<keyword evidence="10" id="KW-0482">Metalloprotease</keyword>
<keyword evidence="15" id="KW-1185">Reference proteome</keyword>
<evidence type="ECO:0000256" key="11">
    <source>
        <dbReference type="ARBA" id="ARBA00023136"/>
    </source>
</evidence>
<reference evidence="14 15" key="1">
    <citation type="submission" date="2016-08" db="EMBL/GenBank/DDBJ databases">
        <authorList>
            <person name="Seilhamer J.J."/>
        </authorList>
    </citation>
    <scope>NUCLEOTIDE SEQUENCE [LARGE SCALE GENOMIC DNA]</scope>
    <source>
        <strain evidence="14 15">A37T2</strain>
    </source>
</reference>
<gene>
    <name evidence="14" type="ORF">GA0116948_109139</name>
</gene>
<evidence type="ECO:0000256" key="9">
    <source>
        <dbReference type="ARBA" id="ARBA00022989"/>
    </source>
</evidence>
<dbReference type="AlphaFoldDB" id="A0A1C4ERD1"/>
<evidence type="ECO:0000256" key="13">
    <source>
        <dbReference type="SAM" id="SignalP"/>
    </source>
</evidence>
<dbReference type="Proteomes" id="UP000242818">
    <property type="component" value="Unassembled WGS sequence"/>
</dbReference>
<evidence type="ECO:0000256" key="3">
    <source>
        <dbReference type="ARBA" id="ARBA00004479"/>
    </source>
</evidence>
<keyword evidence="12" id="KW-0325">Glycoprotein</keyword>
<dbReference type="PANTHER" id="PTHR31120">
    <property type="entry name" value="METALLOPROTEASE TIKI"/>
    <property type="match status" value="1"/>
</dbReference>
<evidence type="ECO:0000256" key="4">
    <source>
        <dbReference type="ARBA" id="ARBA00022670"/>
    </source>
</evidence>
<keyword evidence="7 13" id="KW-0732">Signal</keyword>
<dbReference type="PANTHER" id="PTHR31120:SF6">
    <property type="entry name" value="METALLOPROTEASE TIKI HOMOLOG"/>
    <property type="match status" value="1"/>
</dbReference>
<keyword evidence="6" id="KW-0479">Metal-binding</keyword>
<dbReference type="GO" id="GO:0004222">
    <property type="term" value="F:metalloendopeptidase activity"/>
    <property type="evidence" value="ECO:0007669"/>
    <property type="project" value="TreeGrafter"/>
</dbReference>
<keyword evidence="4" id="KW-0645">Protease</keyword>
<keyword evidence="11" id="KW-0472">Membrane</keyword>
<evidence type="ECO:0000256" key="2">
    <source>
        <dbReference type="ARBA" id="ARBA00001941"/>
    </source>
</evidence>
<evidence type="ECO:0000256" key="6">
    <source>
        <dbReference type="ARBA" id="ARBA00022723"/>
    </source>
</evidence>
<dbReference type="GO" id="GO:0006508">
    <property type="term" value="P:proteolysis"/>
    <property type="evidence" value="ECO:0007669"/>
    <property type="project" value="UniProtKB-KW"/>
</dbReference>
<evidence type="ECO:0000256" key="12">
    <source>
        <dbReference type="ARBA" id="ARBA00023180"/>
    </source>
</evidence>
<feature type="chain" id="PRO_5008691349" description="TraB family protein" evidence="13">
    <location>
        <begin position="19"/>
        <end position="285"/>
    </location>
</feature>
<dbReference type="CDD" id="cd14789">
    <property type="entry name" value="Tiki"/>
    <property type="match status" value="1"/>
</dbReference>
<dbReference type="Pfam" id="PF01963">
    <property type="entry name" value="TraB_PrgY_gumN"/>
    <property type="match status" value="1"/>
</dbReference>
<protein>
    <recommendedName>
        <fullName evidence="16">TraB family protein</fullName>
    </recommendedName>
</protein>
<dbReference type="GO" id="GO:0016020">
    <property type="term" value="C:membrane"/>
    <property type="evidence" value="ECO:0007669"/>
    <property type="project" value="UniProtKB-SubCell"/>
</dbReference>
<dbReference type="GO" id="GO:0046872">
    <property type="term" value="F:metal ion binding"/>
    <property type="evidence" value="ECO:0007669"/>
    <property type="project" value="UniProtKB-KW"/>
</dbReference>
<comment type="cofactor">
    <cofactor evidence="2">
        <name>Co(2+)</name>
        <dbReference type="ChEBI" id="CHEBI:48828"/>
    </cofactor>
</comment>